<evidence type="ECO:0000256" key="2">
    <source>
        <dbReference type="SAM" id="Phobius"/>
    </source>
</evidence>
<keyword evidence="2" id="KW-0812">Transmembrane</keyword>
<organism evidence="4 5">
    <name type="scientific">Plasmodium ovale wallikeri</name>
    <dbReference type="NCBI Taxonomy" id="864142"/>
    <lineage>
        <taxon>Eukaryota</taxon>
        <taxon>Sar</taxon>
        <taxon>Alveolata</taxon>
        <taxon>Apicomplexa</taxon>
        <taxon>Aconoidasida</taxon>
        <taxon>Haemosporida</taxon>
        <taxon>Plasmodiidae</taxon>
        <taxon>Plasmodium</taxon>
        <taxon>Plasmodium (Plasmodium)</taxon>
    </lineage>
</organism>
<evidence type="ECO:0000259" key="3">
    <source>
        <dbReference type="Pfam" id="PF12879"/>
    </source>
</evidence>
<dbReference type="Proteomes" id="UP000078550">
    <property type="component" value="Unassembled WGS sequence"/>
</dbReference>
<dbReference type="Pfam" id="PF12879">
    <property type="entry name" value="SICA_C"/>
    <property type="match status" value="1"/>
</dbReference>
<feature type="compositionally biased region" description="Polar residues" evidence="1">
    <location>
        <begin position="273"/>
        <end position="282"/>
    </location>
</feature>
<reference evidence="5" key="1">
    <citation type="submission" date="2016-05" db="EMBL/GenBank/DDBJ databases">
        <authorList>
            <person name="Naeem Raeece"/>
        </authorList>
    </citation>
    <scope>NUCLEOTIDE SEQUENCE [LARGE SCALE GENOMIC DNA]</scope>
</reference>
<feature type="compositionally biased region" description="Basic and acidic residues" evidence="1">
    <location>
        <begin position="247"/>
        <end position="267"/>
    </location>
</feature>
<dbReference type="InterPro" id="IPR024288">
    <property type="entry name" value="SICA_C"/>
</dbReference>
<evidence type="ECO:0000313" key="4">
    <source>
        <dbReference type="EMBL" id="SBT56591.1"/>
    </source>
</evidence>
<gene>
    <name evidence="4" type="ORF">POVWA2_074370</name>
</gene>
<proteinExistence type="predicted"/>
<feature type="domain" description="Schizont-infected cell agglutination C-terminal" evidence="3">
    <location>
        <begin position="590"/>
        <end position="629"/>
    </location>
</feature>
<name>A0A1A9AK47_PLAOA</name>
<dbReference type="EMBL" id="FLRE01001449">
    <property type="protein sequence ID" value="SBT56591.1"/>
    <property type="molecule type" value="Genomic_DNA"/>
</dbReference>
<dbReference type="AlphaFoldDB" id="A0A1A9AK47"/>
<evidence type="ECO:0000313" key="5">
    <source>
        <dbReference type="Proteomes" id="UP000078550"/>
    </source>
</evidence>
<evidence type="ECO:0000256" key="1">
    <source>
        <dbReference type="SAM" id="MobiDB-lite"/>
    </source>
</evidence>
<sequence>MAKVTNNCDDIKNASKKNTNISILPYKTPILHGAISIIRDYKKNTEDGIDYKSLCEKVSKYVISQKKCVRQELVEKGKNLIPKEWKTVITSLLVTFSTHDIKSLCYWENDNEVKKKREVLNIHDVFRKFCIEKKERLRSSSDMNFEECNNYMSWLAEKKRELQAIDPNYEYIREYQKYFNIHHNCNYPWLVKNAPDVSCSMLTKSKGVKKDKEGSTSGDNIPQSPVVTTVSSKEENKDIPAVAEPVPKVEQDHAKAKSPDIDNEKGPKKITPNDDNSATQNEPESINTWLEGVPMYQSTLIIEPRPLPEPAPAPDPKYLLFKNLLYSNNYLRGNIIPHIYSHSTNMESIKDSEIFIGDVKGEPIKTNISKTYEFIPPELLNSQEFLQLLRLPRNRELLRTQKFHSLLSKNKFIQPPLTSKPFSRVIPDSQQFSKIPPSINYTPTPKSTKSRDPFLHELSSFTKITSDNKEVVKMEIEPAIPDASYFRSPSMIYTLVFLTIFTIISTFYLFSKYTPLGLLFSKKKRKKRQKRQLDIKKIQEESPSFDKITNYSVNDMPYENKTHDDNNIYTKIKIQKSIINKNISLPKKKKNNRKAIIDIHMELLNEYKNDEWELNKNDFLQICLEEFIREQNKIYSNSENTNLVMKNISIQNTKEDKMVLLDKWTERCRPIWEKFKSENAFKVLQYGWKKEEKKYLENIEQFENNILNENTKISYKEIKKEIWRRWMTKQAKFIGQFTQEKWFKSLVKQIEDVSDEYKIGEIKDDIFVLNIEKLYNVNNNEESYKHDNNPFLIKVLTQIFMMVIEECIKEESPEKTELVLDNIIEKLNKEKHAKIESENIHQENMSHKEYNETLEKDTHKYKDSFKELMEGWTNQPDIDINSADDKNKSDKWIEMTDKNFLNPNEDISENPIHYIRE</sequence>
<accession>A0A1A9AK47</accession>
<protein>
    <submittedName>
        <fullName evidence="4">STP1 protein</fullName>
    </submittedName>
</protein>
<keyword evidence="2" id="KW-0472">Membrane</keyword>
<feature type="region of interest" description="Disordered" evidence="1">
    <location>
        <begin position="207"/>
        <end position="282"/>
    </location>
</feature>
<feature type="compositionally biased region" description="Polar residues" evidence="1">
    <location>
        <begin position="215"/>
        <end position="231"/>
    </location>
</feature>
<feature type="transmembrane region" description="Helical" evidence="2">
    <location>
        <begin position="491"/>
        <end position="520"/>
    </location>
</feature>
<keyword evidence="2" id="KW-1133">Transmembrane helix</keyword>